<dbReference type="PROSITE" id="PS51778">
    <property type="entry name" value="VAST"/>
    <property type="match status" value="1"/>
</dbReference>
<feature type="transmembrane region" description="Helical" evidence="7">
    <location>
        <begin position="685"/>
        <end position="708"/>
    </location>
</feature>
<dbReference type="InterPro" id="IPR031968">
    <property type="entry name" value="VASt"/>
</dbReference>
<comment type="subcellular location">
    <subcellularLocation>
        <location evidence="1">Membrane</location>
        <topology evidence="1">Single-pass membrane protein</topology>
    </subcellularLocation>
</comment>
<keyword evidence="4 7" id="KW-0472">Membrane</keyword>
<evidence type="ECO:0000256" key="7">
    <source>
        <dbReference type="SAM" id="Phobius"/>
    </source>
</evidence>
<proteinExistence type="predicted"/>
<feature type="region of interest" description="Disordered" evidence="6">
    <location>
        <begin position="287"/>
        <end position="389"/>
    </location>
</feature>
<feature type="region of interest" description="Disordered" evidence="6">
    <location>
        <begin position="1"/>
        <end position="57"/>
    </location>
</feature>
<evidence type="ECO:0000313" key="10">
    <source>
        <dbReference type="Proteomes" id="UP001314263"/>
    </source>
</evidence>
<dbReference type="PANTHER" id="PTHR47666">
    <property type="entry name" value="PROTEIN VASCULAR ASSOCIATED DEATH 1, CHLOROPLASTIC"/>
    <property type="match status" value="1"/>
</dbReference>
<feature type="compositionally biased region" description="Low complexity" evidence="6">
    <location>
        <begin position="572"/>
        <end position="582"/>
    </location>
</feature>
<evidence type="ECO:0000256" key="6">
    <source>
        <dbReference type="SAM" id="MobiDB-lite"/>
    </source>
</evidence>
<evidence type="ECO:0000256" key="1">
    <source>
        <dbReference type="ARBA" id="ARBA00004167"/>
    </source>
</evidence>
<evidence type="ECO:0000256" key="4">
    <source>
        <dbReference type="ARBA" id="ARBA00023136"/>
    </source>
</evidence>
<keyword evidence="2 7" id="KW-0812">Transmembrane</keyword>
<sequence>MMQLSVPSSHHSETDGEGSVRHSPEASFRGAPTVRTGKAANSAVSETASQKSSDIEYEDSEHSEAVWLSRAQSRVEELRKLFNLPPSENICDEFVCALRKRVLLQGRLYICEHFICFHSSLFGYNKEKVISLKEVTNVRKRRHCGFPNSIEILWRGGKREFFTSFLSRDEAFRLIMMAWHNNRQATPCKSPLTDGASSCMVTCAESFGYAKLFGAVGSQDAAHGLPRLSKRSRAYTAPEGGSPRSASPSKADPTLHSDSEAKHEVKRNAASRLGQAIGQLARVSIHMSESEGHHAPRRHGRRHRKERRTEDAASGDDVSSQASASSATQQRLKVAARATSADSLAESEMSATLPDSADEESDDSEASDGEDTEWEPQQGAPPPVADGVTKLAEGNLDADVKEVYSRLLADQRFFRTFLEGREDREVRVSDWRRHPAVGRLREVSFVSAVKRTMGISPPFAHCHQTQRYRVFEGGQHVVFESSQTMNDIPFGDHFTVESRWDFSSAPPRADGTAQTKAVNHVHIPFAKHTMWKKAIIKGTLDSCRDVHEDMLAKAQQVVAAVPKALEQIRSSNSSAGAAAGPLSEGGGTPFHGIPSGASSAGEGQSVDAILNKLSPEYRADVARMLIRSASKALPELQPRLENASRAASSRLRLGDSLPAMGKPIPESPFKRSQGLTASFGSLPPVKYTLCGAALLLIITLQVCILLGWGPGQLGRQGKVPPEMWAQRVEVMQLELSALTQRVEALGRELRAAAEHLAAAKTGNESGLI</sequence>
<feature type="compositionally biased region" description="Polar residues" evidence="6">
    <location>
        <begin position="42"/>
        <end position="52"/>
    </location>
</feature>
<feature type="compositionally biased region" description="Basic residues" evidence="6">
    <location>
        <begin position="295"/>
        <end position="306"/>
    </location>
</feature>
<feature type="compositionally biased region" description="Acidic residues" evidence="6">
    <location>
        <begin position="356"/>
        <end position="374"/>
    </location>
</feature>
<feature type="compositionally biased region" description="Low complexity" evidence="6">
    <location>
        <begin position="315"/>
        <end position="330"/>
    </location>
</feature>
<name>A0AAV1HU17_9CHLO</name>
<dbReference type="Proteomes" id="UP001314263">
    <property type="component" value="Unassembled WGS sequence"/>
</dbReference>
<feature type="domain" description="VASt" evidence="8">
    <location>
        <begin position="387"/>
        <end position="562"/>
    </location>
</feature>
<feature type="region of interest" description="Disordered" evidence="6">
    <location>
        <begin position="572"/>
        <end position="601"/>
    </location>
</feature>
<dbReference type="CDD" id="cd13220">
    <property type="entry name" value="PH-GRAM_GRAMDC"/>
    <property type="match status" value="1"/>
</dbReference>
<feature type="compositionally biased region" description="Basic and acidic residues" evidence="6">
    <location>
        <begin position="253"/>
        <end position="265"/>
    </location>
</feature>
<dbReference type="SMART" id="SM00568">
    <property type="entry name" value="GRAM"/>
    <property type="match status" value="1"/>
</dbReference>
<dbReference type="GO" id="GO:0016020">
    <property type="term" value="C:membrane"/>
    <property type="evidence" value="ECO:0007669"/>
    <property type="project" value="UniProtKB-SubCell"/>
</dbReference>
<protein>
    <recommendedName>
        <fullName evidence="8">VASt domain-containing protein</fullName>
    </recommendedName>
</protein>
<evidence type="ECO:0000259" key="8">
    <source>
        <dbReference type="PROSITE" id="PS51778"/>
    </source>
</evidence>
<dbReference type="PANTHER" id="PTHR47666:SF1">
    <property type="entry name" value="PROTEIN VASCULAR ASSOCIATED DEATH 1, CHLOROPLASTIC"/>
    <property type="match status" value="1"/>
</dbReference>
<feature type="compositionally biased region" description="Basic and acidic residues" evidence="6">
    <location>
        <begin position="10"/>
        <end position="24"/>
    </location>
</feature>
<comment type="caution">
    <text evidence="9">The sequence shown here is derived from an EMBL/GenBank/DDBJ whole genome shotgun (WGS) entry which is preliminary data.</text>
</comment>
<organism evidence="9 10">
    <name type="scientific">Coccomyxa viridis</name>
    <dbReference type="NCBI Taxonomy" id="1274662"/>
    <lineage>
        <taxon>Eukaryota</taxon>
        <taxon>Viridiplantae</taxon>
        <taxon>Chlorophyta</taxon>
        <taxon>core chlorophytes</taxon>
        <taxon>Trebouxiophyceae</taxon>
        <taxon>Trebouxiophyceae incertae sedis</taxon>
        <taxon>Coccomyxaceae</taxon>
        <taxon>Coccomyxa</taxon>
    </lineage>
</organism>
<evidence type="ECO:0000256" key="2">
    <source>
        <dbReference type="ARBA" id="ARBA00022692"/>
    </source>
</evidence>
<gene>
    <name evidence="9" type="ORF">CVIRNUC_001746</name>
</gene>
<keyword evidence="10" id="KW-1185">Reference proteome</keyword>
<feature type="coiled-coil region" evidence="5">
    <location>
        <begin position="728"/>
        <end position="755"/>
    </location>
</feature>
<accession>A0AAV1HU17</accession>
<dbReference type="Gene3D" id="2.30.29.30">
    <property type="entry name" value="Pleckstrin-homology domain (PH domain)/Phosphotyrosine-binding domain (PTB)"/>
    <property type="match status" value="1"/>
</dbReference>
<keyword evidence="5" id="KW-0175">Coiled coil</keyword>
<evidence type="ECO:0000256" key="3">
    <source>
        <dbReference type="ARBA" id="ARBA00022989"/>
    </source>
</evidence>
<dbReference type="InterPro" id="IPR011993">
    <property type="entry name" value="PH-like_dom_sf"/>
</dbReference>
<dbReference type="EMBL" id="CAUYUE010000002">
    <property type="protein sequence ID" value="CAK0747161.1"/>
    <property type="molecule type" value="Genomic_DNA"/>
</dbReference>
<keyword evidence="3 7" id="KW-1133">Transmembrane helix</keyword>
<dbReference type="Pfam" id="PF02893">
    <property type="entry name" value="GRAM"/>
    <property type="match status" value="1"/>
</dbReference>
<dbReference type="AlphaFoldDB" id="A0AAV1HU17"/>
<evidence type="ECO:0000313" key="9">
    <source>
        <dbReference type="EMBL" id="CAK0747161.1"/>
    </source>
</evidence>
<feature type="region of interest" description="Disordered" evidence="6">
    <location>
        <begin position="227"/>
        <end position="265"/>
    </location>
</feature>
<reference evidence="9 10" key="1">
    <citation type="submission" date="2023-10" db="EMBL/GenBank/DDBJ databases">
        <authorList>
            <person name="Maclean D."/>
            <person name="Macfadyen A."/>
        </authorList>
    </citation>
    <scope>NUCLEOTIDE SEQUENCE [LARGE SCALE GENOMIC DNA]</scope>
</reference>
<evidence type="ECO:0000256" key="5">
    <source>
        <dbReference type="SAM" id="Coils"/>
    </source>
</evidence>
<dbReference type="Pfam" id="PF16016">
    <property type="entry name" value="VASt"/>
    <property type="match status" value="1"/>
</dbReference>
<dbReference type="InterPro" id="IPR004182">
    <property type="entry name" value="GRAM"/>
</dbReference>